<evidence type="ECO:0000256" key="6">
    <source>
        <dbReference type="ARBA" id="ARBA00023065"/>
    </source>
</evidence>
<feature type="chain" id="PRO_5012531755" evidence="10">
    <location>
        <begin position="31"/>
        <end position="445"/>
    </location>
</feature>
<dbReference type="EMBL" id="JAWRCO010000001">
    <property type="protein sequence ID" value="MDW6002472.1"/>
    <property type="molecule type" value="Genomic_DNA"/>
</dbReference>
<keyword evidence="3" id="KW-0813">Transport</keyword>
<dbReference type="GO" id="GO:0006811">
    <property type="term" value="P:monoatomic ion transport"/>
    <property type="evidence" value="ECO:0007669"/>
    <property type="project" value="UniProtKB-KW"/>
</dbReference>
<protein>
    <submittedName>
        <fullName evidence="11">Carbohydrate porin</fullName>
    </submittedName>
    <submittedName>
        <fullName evidence="12">Cryptic outer membrane porin BglH</fullName>
    </submittedName>
</protein>
<keyword evidence="7" id="KW-0626">Porin</keyword>
<gene>
    <name evidence="12" type="primary">bglH_2</name>
    <name evidence="11" type="ORF">SBX37_06305</name>
    <name evidence="12" type="ORF">VIM7927_03310</name>
</gene>
<reference evidence="12 13" key="1">
    <citation type="submission" date="2017-05" db="EMBL/GenBank/DDBJ databases">
        <authorList>
            <person name="Song R."/>
            <person name="Chenine A.L."/>
            <person name="Ruprecht R.M."/>
        </authorList>
    </citation>
    <scope>NUCLEOTIDE SEQUENCE [LARGE SCALE GENOMIC DNA]</scope>
    <source>
        <strain evidence="12 13">CECT 7927</strain>
    </source>
</reference>
<dbReference type="InterPro" id="IPR050286">
    <property type="entry name" value="G_neg_Bact_CarbUptk_Porin"/>
</dbReference>
<keyword evidence="9" id="KW-0998">Cell outer membrane</keyword>
<organism evidence="12 13">
    <name type="scientific">Vibrio mangrovi</name>
    <dbReference type="NCBI Taxonomy" id="474394"/>
    <lineage>
        <taxon>Bacteria</taxon>
        <taxon>Pseudomonadati</taxon>
        <taxon>Pseudomonadota</taxon>
        <taxon>Gammaproteobacteria</taxon>
        <taxon>Vibrionales</taxon>
        <taxon>Vibrionaceae</taxon>
        <taxon>Vibrio</taxon>
    </lineage>
</organism>
<evidence type="ECO:0000256" key="4">
    <source>
        <dbReference type="ARBA" id="ARBA00022452"/>
    </source>
</evidence>
<dbReference type="Pfam" id="PF02264">
    <property type="entry name" value="LamB"/>
    <property type="match status" value="1"/>
</dbReference>
<evidence type="ECO:0000313" key="14">
    <source>
        <dbReference type="Proteomes" id="UP001283366"/>
    </source>
</evidence>
<comment type="subcellular location">
    <subcellularLocation>
        <location evidence="1">Cell outer membrane</location>
        <topology evidence="1">Multi-pass membrane protein</topology>
    </subcellularLocation>
</comment>
<evidence type="ECO:0000256" key="5">
    <source>
        <dbReference type="ARBA" id="ARBA00022692"/>
    </source>
</evidence>
<dbReference type="Gene3D" id="2.40.170.10">
    <property type="entry name" value="Porin, LamB type"/>
    <property type="match status" value="1"/>
</dbReference>
<dbReference type="PANTHER" id="PTHR38762">
    <property type="entry name" value="CRYPTIC OUTER MEMBRANE PORIN BGLH-RELATED"/>
    <property type="match status" value="1"/>
</dbReference>
<dbReference type="GO" id="GO:0009279">
    <property type="term" value="C:cell outer membrane"/>
    <property type="evidence" value="ECO:0007669"/>
    <property type="project" value="UniProtKB-SubCell"/>
</dbReference>
<keyword evidence="14" id="KW-1185">Reference proteome</keyword>
<keyword evidence="8" id="KW-0472">Membrane</keyword>
<keyword evidence="5" id="KW-0812">Transmembrane</keyword>
<dbReference type="GO" id="GO:0015144">
    <property type="term" value="F:carbohydrate transmembrane transporter activity"/>
    <property type="evidence" value="ECO:0007669"/>
    <property type="project" value="TreeGrafter"/>
</dbReference>
<dbReference type="OrthoDB" id="106611at2"/>
<accession>A0A1Y6IWG5</accession>
<dbReference type="GO" id="GO:0015774">
    <property type="term" value="P:polysaccharide transport"/>
    <property type="evidence" value="ECO:0007669"/>
    <property type="project" value="TreeGrafter"/>
</dbReference>
<dbReference type="InterPro" id="IPR036998">
    <property type="entry name" value="Porin_LamB_sf"/>
</dbReference>
<dbReference type="InterPro" id="IPR003192">
    <property type="entry name" value="Porin_LamB"/>
</dbReference>
<dbReference type="Proteomes" id="UP001283366">
    <property type="component" value="Unassembled WGS sequence"/>
</dbReference>
<dbReference type="Proteomes" id="UP000196125">
    <property type="component" value="Unassembled WGS sequence"/>
</dbReference>
<evidence type="ECO:0000256" key="7">
    <source>
        <dbReference type="ARBA" id="ARBA00023114"/>
    </source>
</evidence>
<proteinExistence type="inferred from homology"/>
<evidence type="ECO:0000256" key="1">
    <source>
        <dbReference type="ARBA" id="ARBA00004571"/>
    </source>
</evidence>
<dbReference type="RefSeq" id="WP_159457454.1">
    <property type="nucleotide sequence ID" value="NZ_AP024883.1"/>
</dbReference>
<dbReference type="AlphaFoldDB" id="A0A1Y6IWG5"/>
<keyword evidence="4" id="KW-1134">Transmembrane beta strand</keyword>
<dbReference type="SUPFAM" id="SSF56935">
    <property type="entry name" value="Porins"/>
    <property type="match status" value="1"/>
</dbReference>
<dbReference type="PANTHER" id="PTHR38762:SF1">
    <property type="entry name" value="CRYPTIC OUTER MEMBRANE PORIN BGLH-RELATED"/>
    <property type="match status" value="1"/>
</dbReference>
<dbReference type="GO" id="GO:0015288">
    <property type="term" value="F:porin activity"/>
    <property type="evidence" value="ECO:0007669"/>
    <property type="project" value="UniProtKB-KW"/>
</dbReference>
<dbReference type="PROSITE" id="PS51257">
    <property type="entry name" value="PROKAR_LIPOPROTEIN"/>
    <property type="match status" value="1"/>
</dbReference>
<evidence type="ECO:0000313" key="12">
    <source>
        <dbReference type="EMBL" id="SMS01999.1"/>
    </source>
</evidence>
<evidence type="ECO:0000256" key="9">
    <source>
        <dbReference type="ARBA" id="ARBA00023237"/>
    </source>
</evidence>
<evidence type="ECO:0000256" key="10">
    <source>
        <dbReference type="SAM" id="SignalP"/>
    </source>
</evidence>
<evidence type="ECO:0000313" key="11">
    <source>
        <dbReference type="EMBL" id="MDW6002472.1"/>
    </source>
</evidence>
<evidence type="ECO:0000313" key="13">
    <source>
        <dbReference type="Proteomes" id="UP000196125"/>
    </source>
</evidence>
<evidence type="ECO:0000256" key="3">
    <source>
        <dbReference type="ARBA" id="ARBA00022448"/>
    </source>
</evidence>
<evidence type="ECO:0000256" key="2">
    <source>
        <dbReference type="ARBA" id="ARBA00007055"/>
    </source>
</evidence>
<reference evidence="11 14" key="2">
    <citation type="submission" date="2023-11" db="EMBL/GenBank/DDBJ databases">
        <title>Plant-associative lifestyle of Vibrio porteresiae and its evolutionary dynamics.</title>
        <authorList>
            <person name="Rameshkumar N."/>
            <person name="Kirti K."/>
        </authorList>
    </citation>
    <scope>NUCLEOTIDE SEQUENCE [LARGE SCALE GENOMIC DNA]</scope>
    <source>
        <strain evidence="11 14">MSSRF38</strain>
    </source>
</reference>
<dbReference type="GO" id="GO:0046930">
    <property type="term" value="C:pore complex"/>
    <property type="evidence" value="ECO:0007669"/>
    <property type="project" value="UniProtKB-KW"/>
</dbReference>
<keyword evidence="10" id="KW-0732">Signal</keyword>
<dbReference type="EMBL" id="FXXI01000007">
    <property type="protein sequence ID" value="SMS01999.1"/>
    <property type="molecule type" value="Genomic_DNA"/>
</dbReference>
<evidence type="ECO:0000256" key="8">
    <source>
        <dbReference type="ARBA" id="ARBA00023136"/>
    </source>
</evidence>
<feature type="signal peptide" evidence="10">
    <location>
        <begin position="1"/>
        <end position="30"/>
    </location>
</feature>
<keyword evidence="6" id="KW-0406">Ion transport</keyword>
<comment type="similarity">
    <text evidence="2">Belongs to the porin LamB (TC 1.B.3) family.</text>
</comment>
<sequence length="445" mass="49174">MRIKDSQFKNHSLAAGIALAVACIATPAQAVDFHGYFRTGIFSSTNGDQQPWLPGKIGRFGNETDGWYDITLSQDIYQNDQDQVFGVVANFDGTLGLKRTWEPFDSGAKNGNVLQFSDLYATAKGFIPGVPEATLWVGKRGYEKRETQMLDYKPIGVAGNGIGLQGIQTGPGELSLALIRKDADAALMDDNNPLKDDSTYQANSLYNVNYLDVRYAKLPVFSDVTVELIADFAFTNKTGTQKGYEADGTIHPSEKTAFLPTAIFTKPLDNGFNETTIQTTKGTFANNLVKLGYNETSFDVDNDYSDAKSFRVINTGEEYLSDNVIMAQTFVYAIGKDITPTLNDVSLYTAVVRPAYVWDEHNKTAIELGLFKQTNETTSGDKVESGHKITLAHVITAGPSLLTVRPDFRFYTTYIKTTKNQIDGHTFHDGKDHQISFGVQAEVWW</sequence>
<name>A0A1Y6IWG5_9VIBR</name>